<keyword evidence="5" id="KW-1185">Reference proteome</keyword>
<accession>A0AAE1SSE2</accession>
<dbReference type="PANTHER" id="PTHR47990">
    <property type="entry name" value="2-OXOGLUTARATE (2OG) AND FE(II)-DEPENDENT OXYGENASE SUPERFAMILY PROTEIN-RELATED"/>
    <property type="match status" value="1"/>
</dbReference>
<dbReference type="EMBL" id="JAVYJV010000003">
    <property type="protein sequence ID" value="KAK4374748.1"/>
    <property type="molecule type" value="Genomic_DNA"/>
</dbReference>
<reference evidence="4" key="1">
    <citation type="submission" date="2023-12" db="EMBL/GenBank/DDBJ databases">
        <title>Genome assembly of Anisodus tanguticus.</title>
        <authorList>
            <person name="Wang Y.-J."/>
        </authorList>
    </citation>
    <scope>NUCLEOTIDE SEQUENCE</scope>
    <source>
        <strain evidence="4">KB-2021</strain>
        <tissue evidence="4">Leaf</tissue>
    </source>
</reference>
<feature type="region of interest" description="Disordered" evidence="1">
    <location>
        <begin position="68"/>
        <end position="97"/>
    </location>
</feature>
<name>A0AAE1SSE2_9SOLA</name>
<evidence type="ECO:0000313" key="5">
    <source>
        <dbReference type="Proteomes" id="UP001291623"/>
    </source>
</evidence>
<dbReference type="Pfam" id="PF03171">
    <property type="entry name" value="2OG-FeII_Oxy"/>
    <property type="match status" value="1"/>
</dbReference>
<feature type="region of interest" description="Disordered" evidence="1">
    <location>
        <begin position="32"/>
        <end position="53"/>
    </location>
</feature>
<sequence length="271" mass="31145">MGLCALFFTLRIMYAHFEVICGPVMFLFSRGDHGKGKRKRGRRSVRKRQKPVKNVKQAIVEEVPISSQRDWTEVEDKETPQFDPDNDNDSGTSGTEDDKARNFLKVYSCPRDNLHTQQLSELDQTVRRMILESLGVENYMDEHMSSTNYLLRVMKYKGPQSSETKLGLSAHTDKNIVTILYHYQVNGLEVLTKDVNVDPTPDTFTVMIEDSIAPKELVDEEHPLLLKPFDHVEFLDFYYTEEGQRCGSALKTLCYQLLVTLLSELKTHNCS</sequence>
<keyword evidence="2" id="KW-0732">Signal</keyword>
<proteinExistence type="predicted"/>
<dbReference type="SUPFAM" id="SSF51197">
    <property type="entry name" value="Clavaminate synthase-like"/>
    <property type="match status" value="1"/>
</dbReference>
<dbReference type="InterPro" id="IPR027443">
    <property type="entry name" value="IPNS-like_sf"/>
</dbReference>
<evidence type="ECO:0000259" key="3">
    <source>
        <dbReference type="Pfam" id="PF03171"/>
    </source>
</evidence>
<protein>
    <recommendedName>
        <fullName evidence="3">Isopenicillin N synthase-like Fe(2+) 2OG dioxygenase domain-containing protein</fullName>
    </recommendedName>
</protein>
<feature type="domain" description="Isopenicillin N synthase-like Fe(2+) 2OG dioxygenase" evidence="3">
    <location>
        <begin position="149"/>
        <end position="211"/>
    </location>
</feature>
<evidence type="ECO:0000256" key="2">
    <source>
        <dbReference type="SAM" id="SignalP"/>
    </source>
</evidence>
<organism evidence="4 5">
    <name type="scientific">Anisodus tanguticus</name>
    <dbReference type="NCBI Taxonomy" id="243964"/>
    <lineage>
        <taxon>Eukaryota</taxon>
        <taxon>Viridiplantae</taxon>
        <taxon>Streptophyta</taxon>
        <taxon>Embryophyta</taxon>
        <taxon>Tracheophyta</taxon>
        <taxon>Spermatophyta</taxon>
        <taxon>Magnoliopsida</taxon>
        <taxon>eudicotyledons</taxon>
        <taxon>Gunneridae</taxon>
        <taxon>Pentapetalae</taxon>
        <taxon>asterids</taxon>
        <taxon>lamiids</taxon>
        <taxon>Solanales</taxon>
        <taxon>Solanaceae</taxon>
        <taxon>Solanoideae</taxon>
        <taxon>Hyoscyameae</taxon>
        <taxon>Anisodus</taxon>
    </lineage>
</organism>
<dbReference type="InterPro" id="IPR044861">
    <property type="entry name" value="IPNS-like_FE2OG_OXY"/>
</dbReference>
<dbReference type="InterPro" id="IPR050231">
    <property type="entry name" value="Iron_ascorbate_oxido_reductase"/>
</dbReference>
<dbReference type="Proteomes" id="UP001291623">
    <property type="component" value="Unassembled WGS sequence"/>
</dbReference>
<feature type="compositionally biased region" description="Basic residues" evidence="1">
    <location>
        <begin position="35"/>
        <end position="53"/>
    </location>
</feature>
<comment type="caution">
    <text evidence="4">The sequence shown here is derived from an EMBL/GenBank/DDBJ whole genome shotgun (WGS) entry which is preliminary data.</text>
</comment>
<feature type="compositionally biased region" description="Basic and acidic residues" evidence="1">
    <location>
        <begin position="70"/>
        <end position="80"/>
    </location>
</feature>
<dbReference type="AlphaFoldDB" id="A0AAE1SSE2"/>
<feature type="chain" id="PRO_5042195141" description="Isopenicillin N synthase-like Fe(2+) 2OG dioxygenase domain-containing protein" evidence="2">
    <location>
        <begin position="18"/>
        <end position="271"/>
    </location>
</feature>
<dbReference type="Gene3D" id="2.60.120.330">
    <property type="entry name" value="B-lactam Antibiotic, Isopenicillin N Synthase, Chain"/>
    <property type="match status" value="1"/>
</dbReference>
<evidence type="ECO:0000313" key="4">
    <source>
        <dbReference type="EMBL" id="KAK4374748.1"/>
    </source>
</evidence>
<evidence type="ECO:0000256" key="1">
    <source>
        <dbReference type="SAM" id="MobiDB-lite"/>
    </source>
</evidence>
<feature type="signal peptide" evidence="2">
    <location>
        <begin position="1"/>
        <end position="17"/>
    </location>
</feature>
<gene>
    <name evidence="4" type="ORF">RND71_005425</name>
</gene>